<dbReference type="InterPro" id="IPR054738">
    <property type="entry name" value="Siphovirus-type_tail_C"/>
</dbReference>
<dbReference type="Proteomes" id="UP000198253">
    <property type="component" value="Chromosome I"/>
</dbReference>
<name>A0A1C5AAV0_MICEC</name>
<evidence type="ECO:0000313" key="2">
    <source>
        <dbReference type="EMBL" id="SCF42362.1"/>
    </source>
</evidence>
<feature type="domain" description="Siphovirus-type tail component C-terminal" evidence="1">
    <location>
        <begin position="213"/>
        <end position="312"/>
    </location>
</feature>
<organism evidence="2 3">
    <name type="scientific">Micromonospora echinospora</name>
    <name type="common">Micromonospora purpurea</name>
    <dbReference type="NCBI Taxonomy" id="1877"/>
    <lineage>
        <taxon>Bacteria</taxon>
        <taxon>Bacillati</taxon>
        <taxon>Actinomycetota</taxon>
        <taxon>Actinomycetes</taxon>
        <taxon>Micromonosporales</taxon>
        <taxon>Micromonosporaceae</taxon>
        <taxon>Micromonospora</taxon>
    </lineage>
</organism>
<gene>
    <name evidence="2" type="ORF">GA0070618_6649</name>
</gene>
<dbReference type="AlphaFoldDB" id="A0A1C5AAV0"/>
<reference evidence="3" key="1">
    <citation type="submission" date="2016-06" db="EMBL/GenBank/DDBJ databases">
        <authorList>
            <person name="Varghese N."/>
            <person name="Submissions Spin"/>
        </authorList>
    </citation>
    <scope>NUCLEOTIDE SEQUENCE [LARGE SCALE GENOMIC DNA]</scope>
    <source>
        <strain evidence="3">DSM 43816</strain>
    </source>
</reference>
<dbReference type="InParanoid" id="A0A1C5AAV0"/>
<evidence type="ECO:0000259" key="1">
    <source>
        <dbReference type="Pfam" id="PF22768"/>
    </source>
</evidence>
<evidence type="ECO:0000313" key="3">
    <source>
        <dbReference type="Proteomes" id="UP000198253"/>
    </source>
</evidence>
<proteinExistence type="predicted"/>
<keyword evidence="3" id="KW-1185">Reference proteome</keyword>
<accession>A0A1C5AAV0</accession>
<protein>
    <submittedName>
        <fullName evidence="2">Phage tail protein</fullName>
    </submittedName>
</protein>
<dbReference type="Pfam" id="PF22768">
    <property type="entry name" value="SPP1_Dit"/>
    <property type="match status" value="1"/>
</dbReference>
<dbReference type="RefSeq" id="WP_088985136.1">
    <property type="nucleotide sequence ID" value="NZ_LT607413.1"/>
</dbReference>
<sequence length="315" mass="33977">MPIVIRPARITPPSTPDVPPISRTPWPELDMRRPAATYIAPDGSVWPLSSPELGWATTDEVTGLGPAPVELVTDPHPRGGDRIRHVYPTARVITWPLLVWGASHLEFLARWRALARAFALTRRLGPGRLRVSRPDGTQREILVHFAGGFEGAPGRGYTDDVAAISLFCEDPYWRAVDPLTLRYVFGTTRPYLNPFPSLSSGRVFGATTATNPGEVETWPEWTVTGPAAGLVAENETTGEAFELTYPLAAGQSIRITTEVSAVVGPAGQPLAGALAWPGSVLWGLDPGLNDINFVVPDAAAGASIELAYWPRFETA</sequence>
<dbReference type="EMBL" id="LT607413">
    <property type="protein sequence ID" value="SCF42362.1"/>
    <property type="molecule type" value="Genomic_DNA"/>
</dbReference>
<dbReference type="OrthoDB" id="4519759at2"/>